<protein>
    <submittedName>
        <fullName evidence="1">Uncharacterized protein</fullName>
    </submittedName>
</protein>
<sequence length="172" mass="20615">KDKLQNLLIFRSSLDDKYVTLKEYVERMGEEKKFLKEKMYLNSLLLEENAKFLQVLIEEWKENKSLLAEVESTHSLVTLRRDIKCNYIQTLNYMLEKLSPLKIKKDKYIYLIGRALDLEERELIEMSKNEANYKKIEDKYFQFIMADILNFFNLSILGEVYLVPFKIIYSSV</sequence>
<feature type="non-terminal residue" evidence="1">
    <location>
        <position position="1"/>
    </location>
</feature>
<evidence type="ECO:0000313" key="1">
    <source>
        <dbReference type="EMBL" id="MBM6876402.1"/>
    </source>
</evidence>
<keyword evidence="2" id="KW-1185">Reference proteome</keyword>
<feature type="non-terminal residue" evidence="1">
    <location>
        <position position="172"/>
    </location>
</feature>
<evidence type="ECO:0000313" key="2">
    <source>
        <dbReference type="Proteomes" id="UP000728968"/>
    </source>
</evidence>
<reference evidence="1 2" key="1">
    <citation type="journal article" date="2021" name="Sci. Rep.">
        <title>The distribution of antibiotic resistance genes in chicken gut microbiota commensals.</title>
        <authorList>
            <person name="Juricova H."/>
            <person name="Matiasovicova J."/>
            <person name="Kubasova T."/>
            <person name="Cejkova D."/>
            <person name="Rychlik I."/>
        </authorList>
    </citation>
    <scope>NUCLEOTIDE SEQUENCE [LARGE SCALE GENOMIC DNA]</scope>
    <source>
        <strain evidence="1 2">An425</strain>
    </source>
</reference>
<proteinExistence type="predicted"/>
<accession>A0ABS2G735</accession>
<dbReference type="EMBL" id="JACJLT010000359">
    <property type="protein sequence ID" value="MBM6876402.1"/>
    <property type="molecule type" value="Genomic_DNA"/>
</dbReference>
<gene>
    <name evidence="1" type="ORF">H6A04_12310</name>
</gene>
<comment type="caution">
    <text evidence="1">The sequence shown here is derived from an EMBL/GenBank/DDBJ whole genome shotgun (WGS) entry which is preliminary data.</text>
</comment>
<organism evidence="1 2">
    <name type="scientific">Fusobacterium mortiferum</name>
    <dbReference type="NCBI Taxonomy" id="850"/>
    <lineage>
        <taxon>Bacteria</taxon>
        <taxon>Fusobacteriati</taxon>
        <taxon>Fusobacteriota</taxon>
        <taxon>Fusobacteriia</taxon>
        <taxon>Fusobacteriales</taxon>
        <taxon>Fusobacteriaceae</taxon>
        <taxon>Fusobacterium</taxon>
    </lineage>
</organism>
<dbReference type="Proteomes" id="UP000728968">
    <property type="component" value="Unassembled WGS sequence"/>
</dbReference>
<name>A0ABS2G735_FUSMR</name>